<keyword evidence="3" id="KW-1185">Reference proteome</keyword>
<feature type="region of interest" description="Disordered" evidence="1">
    <location>
        <begin position="189"/>
        <end position="218"/>
    </location>
</feature>
<evidence type="ECO:0000313" key="2">
    <source>
        <dbReference type="EMBL" id="KAK7447421.1"/>
    </source>
</evidence>
<feature type="compositionally biased region" description="Basic and acidic residues" evidence="1">
    <location>
        <begin position="1185"/>
        <end position="1204"/>
    </location>
</feature>
<feature type="compositionally biased region" description="Low complexity" evidence="1">
    <location>
        <begin position="255"/>
        <end position="314"/>
    </location>
</feature>
<feature type="compositionally biased region" description="Polar residues" evidence="1">
    <location>
        <begin position="1492"/>
        <end position="1501"/>
    </location>
</feature>
<feature type="compositionally biased region" description="Basic and acidic residues" evidence="1">
    <location>
        <begin position="738"/>
        <end position="752"/>
    </location>
</feature>
<feature type="compositionally biased region" description="Low complexity" evidence="1">
    <location>
        <begin position="402"/>
        <end position="441"/>
    </location>
</feature>
<dbReference type="Gene3D" id="2.30.29.30">
    <property type="entry name" value="Pleckstrin-homology domain (PH domain)/Phosphotyrosine-binding domain (PTB)"/>
    <property type="match status" value="2"/>
</dbReference>
<dbReference type="PANTHER" id="PTHR37283:SF1">
    <property type="entry name" value="PH DOMAIN-CONTAINING PROTEIN YHR131C"/>
    <property type="match status" value="1"/>
</dbReference>
<feature type="region of interest" description="Disordered" evidence="1">
    <location>
        <begin position="360"/>
        <end position="560"/>
    </location>
</feature>
<feature type="region of interest" description="Disordered" evidence="1">
    <location>
        <begin position="997"/>
        <end position="1034"/>
    </location>
</feature>
<evidence type="ECO:0000313" key="3">
    <source>
        <dbReference type="Proteomes" id="UP001498398"/>
    </source>
</evidence>
<feature type="compositionally biased region" description="Acidic residues" evidence="1">
    <location>
        <begin position="693"/>
        <end position="707"/>
    </location>
</feature>
<feature type="region of interest" description="Disordered" evidence="1">
    <location>
        <begin position="1161"/>
        <end position="1389"/>
    </location>
</feature>
<dbReference type="SUPFAM" id="SSF50729">
    <property type="entry name" value="PH domain-like"/>
    <property type="match status" value="1"/>
</dbReference>
<feature type="region of interest" description="Disordered" evidence="1">
    <location>
        <begin position="591"/>
        <end position="846"/>
    </location>
</feature>
<feature type="compositionally biased region" description="Polar residues" evidence="1">
    <location>
        <begin position="318"/>
        <end position="328"/>
    </location>
</feature>
<feature type="compositionally biased region" description="Polar residues" evidence="1">
    <location>
        <begin position="442"/>
        <end position="456"/>
    </location>
</feature>
<feature type="compositionally biased region" description="Polar residues" evidence="1">
    <location>
        <begin position="762"/>
        <end position="795"/>
    </location>
</feature>
<feature type="compositionally biased region" description="Basic and acidic residues" evidence="1">
    <location>
        <begin position="708"/>
        <end position="718"/>
    </location>
</feature>
<feature type="compositionally biased region" description="Gly residues" evidence="1">
    <location>
        <begin position="628"/>
        <end position="638"/>
    </location>
</feature>
<feature type="compositionally biased region" description="Low complexity" evidence="1">
    <location>
        <begin position="501"/>
        <end position="520"/>
    </location>
</feature>
<feature type="compositionally biased region" description="Low complexity" evidence="1">
    <location>
        <begin position="1314"/>
        <end position="1378"/>
    </location>
</feature>
<feature type="compositionally biased region" description="Low complexity" evidence="1">
    <location>
        <begin position="616"/>
        <end position="627"/>
    </location>
</feature>
<feature type="compositionally biased region" description="Low complexity" evidence="1">
    <location>
        <begin position="529"/>
        <end position="557"/>
    </location>
</feature>
<feature type="compositionally biased region" description="Low complexity" evidence="1">
    <location>
        <begin position="1291"/>
        <end position="1303"/>
    </location>
</feature>
<gene>
    <name evidence="2" type="ORF">VKT23_014130</name>
</gene>
<organism evidence="2 3">
    <name type="scientific">Marasmiellus scandens</name>
    <dbReference type="NCBI Taxonomy" id="2682957"/>
    <lineage>
        <taxon>Eukaryota</taxon>
        <taxon>Fungi</taxon>
        <taxon>Dikarya</taxon>
        <taxon>Basidiomycota</taxon>
        <taxon>Agaricomycotina</taxon>
        <taxon>Agaricomycetes</taxon>
        <taxon>Agaricomycetidae</taxon>
        <taxon>Agaricales</taxon>
        <taxon>Marasmiineae</taxon>
        <taxon>Omphalotaceae</taxon>
        <taxon>Marasmiellus</taxon>
    </lineage>
</organism>
<dbReference type="InterPro" id="IPR011993">
    <property type="entry name" value="PH-like_dom_sf"/>
</dbReference>
<feature type="compositionally biased region" description="Basic and acidic residues" evidence="1">
    <location>
        <begin position="888"/>
        <end position="906"/>
    </location>
</feature>
<reference evidence="2 3" key="1">
    <citation type="submission" date="2024-01" db="EMBL/GenBank/DDBJ databases">
        <title>A draft genome for the cacao thread blight pathogen Marasmiellus scandens.</title>
        <authorList>
            <person name="Baruah I.K."/>
            <person name="Leung J."/>
            <person name="Bukari Y."/>
            <person name="Amoako-Attah I."/>
            <person name="Meinhardt L.W."/>
            <person name="Bailey B.A."/>
            <person name="Cohen S.P."/>
        </authorList>
    </citation>
    <scope>NUCLEOTIDE SEQUENCE [LARGE SCALE GENOMIC DNA]</scope>
    <source>
        <strain evidence="2 3">GH-19</strain>
    </source>
</reference>
<protein>
    <recommendedName>
        <fullName evidence="4">PH domain-containing protein</fullName>
    </recommendedName>
</protein>
<feature type="compositionally biased region" description="Basic and acidic residues" evidence="1">
    <location>
        <begin position="913"/>
        <end position="938"/>
    </location>
</feature>
<feature type="region of interest" description="Disordered" evidence="1">
    <location>
        <begin position="1"/>
        <end position="28"/>
    </location>
</feature>
<name>A0ABR1J464_9AGAR</name>
<feature type="compositionally biased region" description="Polar residues" evidence="1">
    <location>
        <begin position="12"/>
        <end position="28"/>
    </location>
</feature>
<evidence type="ECO:0008006" key="4">
    <source>
        <dbReference type="Google" id="ProtNLM"/>
    </source>
</evidence>
<feature type="compositionally biased region" description="Low complexity" evidence="1">
    <location>
        <begin position="371"/>
        <end position="382"/>
    </location>
</feature>
<feature type="compositionally biased region" description="Basic and acidic residues" evidence="1">
    <location>
        <begin position="93"/>
        <end position="103"/>
    </location>
</feature>
<comment type="caution">
    <text evidence="2">The sequence shown here is derived from an EMBL/GenBank/DDBJ whole genome shotgun (WGS) entry which is preliminary data.</text>
</comment>
<feature type="compositionally biased region" description="Polar residues" evidence="1">
    <location>
        <begin position="1229"/>
        <end position="1245"/>
    </location>
</feature>
<evidence type="ECO:0000256" key="1">
    <source>
        <dbReference type="SAM" id="MobiDB-lite"/>
    </source>
</evidence>
<proteinExistence type="predicted"/>
<accession>A0ABR1J464</accession>
<feature type="compositionally biased region" description="Polar residues" evidence="1">
    <location>
        <begin position="477"/>
        <end position="488"/>
    </location>
</feature>
<feature type="compositionally biased region" description="Polar residues" evidence="1">
    <location>
        <begin position="861"/>
        <end position="871"/>
    </location>
</feature>
<feature type="region of interest" description="Disordered" evidence="1">
    <location>
        <begin position="1465"/>
        <end position="1501"/>
    </location>
</feature>
<feature type="region of interest" description="Disordered" evidence="1">
    <location>
        <begin position="46"/>
        <end position="118"/>
    </location>
</feature>
<feature type="region of interest" description="Disordered" evidence="1">
    <location>
        <begin position="243"/>
        <end position="328"/>
    </location>
</feature>
<dbReference type="EMBL" id="JBANRG010000041">
    <property type="protein sequence ID" value="KAK7447421.1"/>
    <property type="molecule type" value="Genomic_DNA"/>
</dbReference>
<feature type="region of interest" description="Disordered" evidence="1">
    <location>
        <begin position="860"/>
        <end position="956"/>
    </location>
</feature>
<feature type="compositionally biased region" description="Polar residues" evidence="1">
    <location>
        <begin position="1206"/>
        <end position="1215"/>
    </location>
</feature>
<sequence>MSTMALEEPYPRSQSVMQTRSSSFQTKASRILQKVSNFRGRIRLASRSGKAEDDSHMNLHGSPYLRQTRSMDVDRHSKPYMSQPMLTIPNMLEPDRRDSRDSEAEGYSSSSSPQHSPARVGFKAAAANGPNSNNNIHSAKTVVDDLPKQSATKPLMSGVGTEIGLAERNVGFDGLPVSGGSSSFLHAQSPALASRSSSSQTAKPHSLGLSRSTSKSQDDFNRRYQNQLAMTMEAPHITVSPASADAETAHVKATSGGNDSVSSYSASSQSHSTNDTCTGSSRPSFTSHSSASSVHSVGKASVNSSTSTSESFKSFETDTVSRPGSSMGQAAFGIKKEGASVPSSASSFSLATSLSAVTITQSKMKEKEQSPKPSTLPSKTPRPASPSKSSLFSKARPPSPGPSSLSSKNATKSHTSSPPTNTNIPSSSKSPPSNTASSTTTRVPQPTHGSIPWQSQHDQRPSPPPLKRPATSPAPISPSQFTSFSSIVEPTPSVPIPIPQSSPSSSSPQQQQQTPTQTQSAITPRQTQAVPLPAPVSLSSSLPTRRPTIPRLTTPLPGHRFSLHLAEGDGQASARLSPSIIIRQPVLPLLNLPTLNPAPNSNEVESPSTRYRRPRTSPNSSGFASGSSGSGSSGGNSNGSGARLKHMPALPMAGTGRGVSGREEDDMDMDSDDDDVDDVDDEEDNDHEHDAGDGEDDEDGDEDDSFESQDREQGDRQRKGSLVLPMVDMSRIDLASIFERKTSAKGKEKEVQPVEDSWAAKTPTQTGGVTPSGSKTPRYTTSSSIQKQNVQQQDYFSAKVPSARFSVHGTPSSVGMTPWGDKGKPVQMTPTPMPVPVPGKPGLYKHASRSMLDIPGFAVGGTTNVSPSTASAARPKTSGDATSASKDGVLDGVKEMTRKTSREWIRLGKKKSRETMLKEEFEKMRKENDSKGKEKEKTTTTPNASAPAQIQPIASNRDDLILEEPRRLGGAAIAAAAANITIPAPAIHEPIHQPNAQARPHVPETETNSLTTTPSQIRRRRSMPSFTASSPPPPYPAFPLKYHTILQLPPGSYEMPPTTPPPPATPHSPINNIISAPTGEEGTEKLPPYTNEIYLRAIMPRKMEFTKPGVQAKDRKWRRVICELEGTVFRVYRCPPELSGQGKVADWWERKVGVGDVSVGQGIGGGTAANGTVTVSGATGPLTEEEQRRKDEERERVRREKLESEASGSIGQMHTSIRLPPTPRIEVQPSLNPSLNQGSPTQQSPGRDVQRGRDPYRIGNADSDSPPPTKSRFASFLKPVKTHHRSQSDLPSTPRTSSAPRSSFNIPRPSFGASSSSDLGDISSTSNSTPAMSNPSLSLSVPNSASMASSQSSLLAPPQTAPPSVRSTSTTRSRASSRAPPPNYPPGVTCAEPDKNDLIRAYTMQNAESGLGNDYVKRKNVIRVRLEQEQFLLQARDVTEVVDWIEGLHAATNVALDLDLRPMPRGPMFPRRRRRRPRRTETTTGTGDNVAADNNSTAAAG</sequence>
<feature type="compositionally biased region" description="Low complexity" evidence="1">
    <location>
        <begin position="591"/>
        <end position="609"/>
    </location>
</feature>
<feature type="compositionally biased region" description="Polar residues" evidence="1">
    <location>
        <begin position="942"/>
        <end position="954"/>
    </location>
</feature>
<dbReference type="Proteomes" id="UP001498398">
    <property type="component" value="Unassembled WGS sequence"/>
</dbReference>
<feature type="compositionally biased region" description="Polar residues" evidence="1">
    <location>
        <begin position="1005"/>
        <end position="1016"/>
    </location>
</feature>
<dbReference type="PANTHER" id="PTHR37283">
    <property type="entry name" value="PH DOMAIN-CONTAINING PROTEIN YHR131C"/>
    <property type="match status" value="1"/>
</dbReference>
<feature type="compositionally biased region" description="Low complexity" evidence="1">
    <location>
        <begin position="1169"/>
        <end position="1180"/>
    </location>
</feature>
<feature type="compositionally biased region" description="Low complexity" evidence="1">
    <location>
        <begin position="189"/>
        <end position="202"/>
    </location>
</feature>
<feature type="compositionally biased region" description="Acidic residues" evidence="1">
    <location>
        <begin position="663"/>
        <end position="685"/>
    </location>
</feature>